<dbReference type="OrthoDB" id="5523021at2"/>
<dbReference type="Proteomes" id="UP000185544">
    <property type="component" value="Chromosome"/>
</dbReference>
<sequence length="64" mass="7157">MLSSTAHGRLNIVSASLSTAKDRDDKRSRLYVDLVLASLNQKVKAALEKLRNSGQYEYQSECVK</sequence>
<proteinExistence type="predicted"/>
<keyword evidence="2" id="KW-1185">Reference proteome</keyword>
<dbReference type="EMBL" id="CP016908">
    <property type="protein sequence ID" value="APR99849.1"/>
    <property type="molecule type" value="Genomic_DNA"/>
</dbReference>
<dbReference type="KEGG" id="pabo:BCY86_03530"/>
<evidence type="ECO:0000313" key="1">
    <source>
        <dbReference type="EMBL" id="APR99849.1"/>
    </source>
</evidence>
<dbReference type="AlphaFoldDB" id="A0A1L6MWC3"/>
<reference evidence="1 2" key="1">
    <citation type="submission" date="2016-08" db="EMBL/GenBank/DDBJ databases">
        <title>Identification and validation of antigenic proteins from Pajaroellobacter abortibovis using de-novo genome sequence assembly and reverse vaccinology.</title>
        <authorList>
            <person name="Welly B.T."/>
            <person name="Miller M.R."/>
            <person name="Stott J.L."/>
            <person name="Blanchard M.T."/>
            <person name="Islas-Trejo A.D."/>
            <person name="O'Rourke S.M."/>
            <person name="Young A.E."/>
            <person name="Medrano J.F."/>
            <person name="Van Eenennaam A.L."/>
        </authorList>
    </citation>
    <scope>NUCLEOTIDE SEQUENCE [LARGE SCALE GENOMIC DNA]</scope>
    <source>
        <strain evidence="1 2">BTF92-0548A/99-0131</strain>
    </source>
</reference>
<dbReference type="RefSeq" id="WP_075276499.1">
    <property type="nucleotide sequence ID" value="NZ_CP016908.1"/>
</dbReference>
<evidence type="ECO:0000313" key="2">
    <source>
        <dbReference type="Proteomes" id="UP000185544"/>
    </source>
</evidence>
<name>A0A1L6MWC3_9BACT</name>
<organism evidence="1 2">
    <name type="scientific">Pajaroellobacter abortibovis</name>
    <dbReference type="NCBI Taxonomy" id="1882918"/>
    <lineage>
        <taxon>Bacteria</taxon>
        <taxon>Pseudomonadati</taxon>
        <taxon>Myxococcota</taxon>
        <taxon>Polyangia</taxon>
        <taxon>Polyangiales</taxon>
        <taxon>Polyangiaceae</taxon>
    </lineage>
</organism>
<gene>
    <name evidence="1" type="ORF">BCY86_03530</name>
</gene>
<accession>A0A1L6MWC3</accession>
<protein>
    <submittedName>
        <fullName evidence="1">Uncharacterized protein</fullName>
    </submittedName>
</protein>